<accession>A0ABZ1LMX4</accession>
<evidence type="ECO:0000313" key="1">
    <source>
        <dbReference type="EMBL" id="WTR75897.1"/>
    </source>
</evidence>
<name>A0ABZ1LMX4_9ACTN</name>
<sequence>MVAVVFASAALLPVVDRGAGAGWAADAGFSAVALAGPGAFGAGGAGTGFSALLRDAASVRPTGDFAGPFPPPLLAAGAVAGLGARFSDCFICRAAAASAAARAFFTSRRLMFAPPFFFHRSAPARSHARITLGGFLPVFVPPALEEFWESSEVVSGVSWKASLDIPAAAVAGTSVAAPLPVPARDAAGRAGSTGVSSELSRPPAAGPLLPAGLSPGPGTAAGAVSTAIAILALSLTDH</sequence>
<keyword evidence="1" id="KW-0614">Plasmid</keyword>
<organism evidence="1 2">
    <name type="scientific">Streptomyces zaomyceticus</name>
    <dbReference type="NCBI Taxonomy" id="68286"/>
    <lineage>
        <taxon>Bacteria</taxon>
        <taxon>Bacillati</taxon>
        <taxon>Actinomycetota</taxon>
        <taxon>Actinomycetes</taxon>
        <taxon>Kitasatosporales</taxon>
        <taxon>Streptomycetaceae</taxon>
        <taxon>Streptomyces</taxon>
    </lineage>
</organism>
<dbReference type="EMBL" id="CP108189">
    <property type="protein sequence ID" value="WTR75897.1"/>
    <property type="molecule type" value="Genomic_DNA"/>
</dbReference>
<dbReference type="RefSeq" id="WP_327166777.1">
    <property type="nucleotide sequence ID" value="NZ_CP108189.1"/>
</dbReference>
<keyword evidence="2" id="KW-1185">Reference proteome</keyword>
<proteinExistence type="predicted"/>
<dbReference type="Proteomes" id="UP001622594">
    <property type="component" value="Plasmid unnamed1"/>
</dbReference>
<evidence type="ECO:0000313" key="2">
    <source>
        <dbReference type="Proteomes" id="UP001622594"/>
    </source>
</evidence>
<protein>
    <submittedName>
        <fullName evidence="1">Uncharacterized protein</fullName>
    </submittedName>
</protein>
<geneLocation type="plasmid" evidence="1 2">
    <name>unnamed1</name>
</geneLocation>
<reference evidence="1 2" key="1">
    <citation type="submission" date="2022-10" db="EMBL/GenBank/DDBJ databases">
        <title>The complete genomes of actinobacterial strains from the NBC collection.</title>
        <authorList>
            <person name="Joergensen T.S."/>
            <person name="Alvarez Arevalo M."/>
            <person name="Sterndorff E.B."/>
            <person name="Faurdal D."/>
            <person name="Vuksanovic O."/>
            <person name="Mourched A.-S."/>
            <person name="Charusanti P."/>
            <person name="Shaw S."/>
            <person name="Blin K."/>
            <person name="Weber T."/>
        </authorList>
    </citation>
    <scope>NUCLEOTIDE SEQUENCE [LARGE SCALE GENOMIC DNA]</scope>
    <source>
        <strain evidence="1 2">NBC_00123</strain>
        <plasmid evidence="1 2">unnamed1</plasmid>
    </source>
</reference>
<gene>
    <name evidence="1" type="ORF">OG814_42355</name>
</gene>